<evidence type="ECO:0000259" key="9">
    <source>
        <dbReference type="Pfam" id="PF07969"/>
    </source>
</evidence>
<sequence length="441" mass="45201">MTAAPASTLLTGISELWTLDPALDDPALGDPALGGTARAASDGQIIRDAALVIEDGRVAWTGPAAQAPDADAREDLGGRAVLPGWVDSHSHLIFDGDRSAEFEARMAGEAYAAGGIQVTTDATRAAADERLLELVTARARAAAAGGTTCLETKTGYGLTVAEEQRAARLAARLVADGVLDEVTFLGAHLVPAEFDGQDGRPGAAEYVDLVAGEMLEAVAPHVRWIDVFCETGAFTPEQSARVLRAGAAAGLGLRVHGNQLGESGGVALACELGAASVDHVNFLAASDVDALAATAERPVQQDGSGRWGDGRLAVDAGPTVATVLPACDLSTRAPLAPARRLLNAGAQIAIASNCNPGTSYTSSMSFCVGTAVLQMRLSLAEAIRAATRGGALALRRADAGHLGVGARADLHVLDTPHAIDLAYRPGMPLTHRVLRAGERVA</sequence>
<dbReference type="GO" id="GO:0050480">
    <property type="term" value="F:imidazolonepropionase activity"/>
    <property type="evidence" value="ECO:0007669"/>
    <property type="project" value="UniProtKB-UniRule"/>
</dbReference>
<evidence type="ECO:0000256" key="6">
    <source>
        <dbReference type="ARBA" id="ARBA00022833"/>
    </source>
</evidence>
<reference evidence="10 11" key="1">
    <citation type="submission" date="2017-02" db="EMBL/GenBank/DDBJ databases">
        <authorList>
            <person name="Peterson S.W."/>
        </authorList>
    </citation>
    <scope>NUCLEOTIDE SEQUENCE [LARGE SCALE GENOMIC DNA]</scope>
    <source>
        <strain evidence="10 11">CIP104813</strain>
    </source>
</reference>
<dbReference type="OrthoDB" id="9776455at2"/>
<organism evidence="10 11">
    <name type="scientific">Brachybacterium nesterenkovii</name>
    <dbReference type="NCBI Taxonomy" id="47847"/>
    <lineage>
        <taxon>Bacteria</taxon>
        <taxon>Bacillati</taxon>
        <taxon>Actinomycetota</taxon>
        <taxon>Actinomycetes</taxon>
        <taxon>Micrococcales</taxon>
        <taxon>Dermabacteraceae</taxon>
        <taxon>Brachybacterium</taxon>
    </lineage>
</organism>
<dbReference type="GO" id="GO:0019557">
    <property type="term" value="P:L-histidine catabolic process to glutamate and formate"/>
    <property type="evidence" value="ECO:0007669"/>
    <property type="project" value="UniProtKB-UniPathway"/>
</dbReference>
<evidence type="ECO:0000313" key="10">
    <source>
        <dbReference type="EMBL" id="SLM89739.1"/>
    </source>
</evidence>
<keyword evidence="7 8" id="KW-0408">Iron</keyword>
<evidence type="ECO:0000313" key="11">
    <source>
        <dbReference type="Proteomes" id="UP000195981"/>
    </source>
</evidence>
<keyword evidence="4 8" id="KW-0378">Hydrolase</keyword>
<feature type="binding site" evidence="8">
    <location>
        <position position="89"/>
    </location>
    <ligand>
        <name>Fe(3+)</name>
        <dbReference type="ChEBI" id="CHEBI:29034"/>
    </ligand>
</feature>
<accession>A0A1X6WW51</accession>
<feature type="binding site" evidence="8">
    <location>
        <position position="357"/>
    </location>
    <ligand>
        <name>N-formimidoyl-L-glutamate</name>
        <dbReference type="ChEBI" id="CHEBI:58928"/>
    </ligand>
</feature>
<feature type="binding site" evidence="8">
    <location>
        <position position="358"/>
    </location>
    <ligand>
        <name>4-imidazolone-5-propanoate</name>
        <dbReference type="ChEBI" id="CHEBI:77893"/>
    </ligand>
</feature>
<feature type="binding site" evidence="8">
    <location>
        <position position="89"/>
    </location>
    <ligand>
        <name>Zn(2+)</name>
        <dbReference type="ChEBI" id="CHEBI:29105"/>
    </ligand>
</feature>
<feature type="binding site" evidence="8">
    <location>
        <position position="188"/>
    </location>
    <ligand>
        <name>4-imidazolone-5-propanoate</name>
        <dbReference type="ChEBI" id="CHEBI:77893"/>
    </ligand>
</feature>
<dbReference type="HAMAP" id="MF_00372">
    <property type="entry name" value="HutI"/>
    <property type="match status" value="1"/>
</dbReference>
<dbReference type="PANTHER" id="PTHR42752:SF1">
    <property type="entry name" value="IMIDAZOLONEPROPIONASE-RELATED"/>
    <property type="match status" value="1"/>
</dbReference>
<feature type="binding site" evidence="8">
    <location>
        <position position="256"/>
    </location>
    <ligand>
        <name>Zn(2+)</name>
        <dbReference type="ChEBI" id="CHEBI:29105"/>
    </ligand>
</feature>
<dbReference type="SUPFAM" id="SSF51338">
    <property type="entry name" value="Composite domain of metallo-dependent hydrolases"/>
    <property type="match status" value="1"/>
</dbReference>
<feature type="binding site" evidence="8">
    <location>
        <position position="353"/>
    </location>
    <ligand>
        <name>Zn(2+)</name>
        <dbReference type="ChEBI" id="CHEBI:29105"/>
    </ligand>
</feature>
<comment type="function">
    <text evidence="8">Catalyzes the hydrolytic cleavage of the carbon-nitrogen bond in imidazolone-5-propanoate to yield N-formimidoyl-L-glutamate. It is the third step in the universal histidine degradation pathway.</text>
</comment>
<feature type="binding site" evidence="8">
    <location>
        <position position="91"/>
    </location>
    <ligand>
        <name>Zn(2+)</name>
        <dbReference type="ChEBI" id="CHEBI:29105"/>
    </ligand>
</feature>
<keyword evidence="2 8" id="KW-0963">Cytoplasm</keyword>
<feature type="binding site" evidence="8">
    <location>
        <position position="156"/>
    </location>
    <ligand>
        <name>N-formimidoyl-L-glutamate</name>
        <dbReference type="ChEBI" id="CHEBI:58928"/>
    </ligand>
</feature>
<evidence type="ECO:0000256" key="8">
    <source>
        <dbReference type="HAMAP-Rule" id="MF_00372"/>
    </source>
</evidence>
<dbReference type="GO" id="GO:0008270">
    <property type="term" value="F:zinc ion binding"/>
    <property type="evidence" value="ECO:0007669"/>
    <property type="project" value="UniProtKB-UniRule"/>
</dbReference>
<feature type="binding site" evidence="8">
    <location>
        <position position="98"/>
    </location>
    <ligand>
        <name>4-imidazolone-5-propanoate</name>
        <dbReference type="ChEBI" id="CHEBI:77893"/>
    </ligand>
</feature>
<dbReference type="GO" id="GO:0019556">
    <property type="term" value="P:L-histidine catabolic process to glutamate and formamide"/>
    <property type="evidence" value="ECO:0007669"/>
    <property type="project" value="UniProtKB-UniPathway"/>
</dbReference>
<comment type="cofactor">
    <cofactor evidence="8">
        <name>Zn(2+)</name>
        <dbReference type="ChEBI" id="CHEBI:29105"/>
    </cofactor>
    <cofactor evidence="8">
        <name>Fe(3+)</name>
        <dbReference type="ChEBI" id="CHEBI:29034"/>
    </cofactor>
    <text evidence="8">Binds 1 zinc or iron ion per subunit.</text>
</comment>
<dbReference type="Gene3D" id="3.20.20.140">
    <property type="entry name" value="Metal-dependent hydrolases"/>
    <property type="match status" value="1"/>
</dbReference>
<dbReference type="InterPro" id="IPR032466">
    <property type="entry name" value="Metal_Hydrolase"/>
</dbReference>
<dbReference type="SUPFAM" id="SSF51556">
    <property type="entry name" value="Metallo-dependent hydrolases"/>
    <property type="match status" value="1"/>
</dbReference>
<dbReference type="InterPro" id="IPR013108">
    <property type="entry name" value="Amidohydro_3"/>
</dbReference>
<evidence type="ECO:0000256" key="4">
    <source>
        <dbReference type="ARBA" id="ARBA00022801"/>
    </source>
</evidence>
<dbReference type="AlphaFoldDB" id="A0A1X6WW51"/>
<dbReference type="EMBL" id="FWFG01000035">
    <property type="protein sequence ID" value="SLM89739.1"/>
    <property type="molecule type" value="Genomic_DNA"/>
</dbReference>
<gene>
    <name evidence="8" type="primary">hutI</name>
    <name evidence="10" type="ORF">FM110_04130</name>
</gene>
<dbReference type="GO" id="GO:0005506">
    <property type="term" value="F:iron ion binding"/>
    <property type="evidence" value="ECO:0007669"/>
    <property type="project" value="UniProtKB-UniRule"/>
</dbReference>
<feature type="binding site" evidence="8">
    <location>
        <position position="91"/>
    </location>
    <ligand>
        <name>Fe(3+)</name>
        <dbReference type="ChEBI" id="CHEBI:29034"/>
    </ligand>
</feature>
<comment type="subcellular location">
    <subcellularLocation>
        <location evidence="8">Cytoplasm</location>
    </subcellularLocation>
</comment>
<feature type="domain" description="Amidohydrolase 3" evidence="9">
    <location>
        <begin position="121"/>
        <end position="415"/>
    </location>
</feature>
<feature type="binding site" evidence="8">
    <location>
        <position position="156"/>
    </location>
    <ligand>
        <name>4-imidazolone-5-propanoate</name>
        <dbReference type="ChEBI" id="CHEBI:77893"/>
    </ligand>
</feature>
<keyword evidence="5 8" id="KW-0369">Histidine metabolism</keyword>
<feature type="binding site" evidence="8">
    <location>
        <position position="259"/>
    </location>
    <ligand>
        <name>4-imidazolone-5-propanoate</name>
        <dbReference type="ChEBI" id="CHEBI:77893"/>
    </ligand>
</feature>
<dbReference type="UniPathway" id="UPA00379">
    <property type="reaction ID" value="UER00551"/>
</dbReference>
<evidence type="ECO:0000256" key="7">
    <source>
        <dbReference type="ARBA" id="ARBA00023004"/>
    </source>
</evidence>
<evidence type="ECO:0000256" key="1">
    <source>
        <dbReference type="ARBA" id="ARBA00012864"/>
    </source>
</evidence>
<keyword evidence="3 8" id="KW-0479">Metal-binding</keyword>
<dbReference type="EC" id="3.5.2.7" evidence="1 8"/>
<comment type="catalytic activity">
    <reaction evidence="8">
        <text>4-imidazolone-5-propanoate + H2O = N-formimidoyl-L-glutamate</text>
        <dbReference type="Rhea" id="RHEA:23660"/>
        <dbReference type="ChEBI" id="CHEBI:15377"/>
        <dbReference type="ChEBI" id="CHEBI:58928"/>
        <dbReference type="ChEBI" id="CHEBI:77893"/>
        <dbReference type="EC" id="3.5.2.7"/>
    </reaction>
</comment>
<evidence type="ECO:0000256" key="3">
    <source>
        <dbReference type="ARBA" id="ARBA00022723"/>
    </source>
</evidence>
<keyword evidence="6 8" id="KW-0862">Zinc</keyword>
<dbReference type="Pfam" id="PF07969">
    <property type="entry name" value="Amidohydro_3"/>
    <property type="match status" value="1"/>
</dbReference>
<dbReference type="InterPro" id="IPR005920">
    <property type="entry name" value="HutI"/>
</dbReference>
<evidence type="ECO:0000256" key="2">
    <source>
        <dbReference type="ARBA" id="ARBA00022490"/>
    </source>
</evidence>
<dbReference type="Proteomes" id="UP000195981">
    <property type="component" value="Unassembled WGS sequence"/>
</dbReference>
<dbReference type="InterPro" id="IPR011059">
    <property type="entry name" value="Metal-dep_hydrolase_composite"/>
</dbReference>
<dbReference type="RefSeq" id="WP_087102920.1">
    <property type="nucleotide sequence ID" value="NZ_FWFG01000035.1"/>
</dbReference>
<proteinExistence type="inferred from homology"/>
<comment type="similarity">
    <text evidence="8">Belongs to the metallo-dependent hydrolases superfamily. HutI family.</text>
</comment>
<feature type="binding site" evidence="8">
    <location>
        <position position="256"/>
    </location>
    <ligand>
        <name>Fe(3+)</name>
        <dbReference type="ChEBI" id="CHEBI:29034"/>
    </ligand>
</feature>
<evidence type="ECO:0000256" key="5">
    <source>
        <dbReference type="ARBA" id="ARBA00022808"/>
    </source>
</evidence>
<comment type="pathway">
    <text evidence="8">Amino-acid degradation; L-histidine degradation into L-glutamate; N-formimidoyl-L-glutamate from L-histidine: step 3/3.</text>
</comment>
<protein>
    <recommendedName>
        <fullName evidence="1 8">Imidazolonepropionase</fullName>
        <ecNumber evidence="1 8">3.5.2.7</ecNumber>
    </recommendedName>
    <alternativeName>
        <fullName evidence="8">Imidazolone-5-propionate hydrolase</fullName>
    </alternativeName>
</protein>
<dbReference type="PANTHER" id="PTHR42752">
    <property type="entry name" value="IMIDAZOLONEPROPIONASE"/>
    <property type="match status" value="1"/>
</dbReference>
<feature type="binding site" evidence="8">
    <location>
        <position position="355"/>
    </location>
    <ligand>
        <name>N-formimidoyl-L-glutamate</name>
        <dbReference type="ChEBI" id="CHEBI:58928"/>
    </ligand>
</feature>
<dbReference type="GO" id="GO:0005737">
    <property type="term" value="C:cytoplasm"/>
    <property type="evidence" value="ECO:0007669"/>
    <property type="project" value="UniProtKB-SubCell"/>
</dbReference>
<keyword evidence="11" id="KW-1185">Reference proteome</keyword>
<feature type="binding site" evidence="8">
    <location>
        <position position="353"/>
    </location>
    <ligand>
        <name>Fe(3+)</name>
        <dbReference type="ChEBI" id="CHEBI:29034"/>
    </ligand>
</feature>
<name>A0A1X6WW51_9MICO</name>